<dbReference type="GO" id="GO:0016855">
    <property type="term" value="F:racemase and epimerase activity, acting on amino acids and derivatives"/>
    <property type="evidence" value="ECO:0007669"/>
    <property type="project" value="UniProtKB-UniRule"/>
</dbReference>
<accession>A0A6N6N570</accession>
<evidence type="ECO:0000256" key="6">
    <source>
        <dbReference type="PIRSR" id="PIRSR634603-3"/>
    </source>
</evidence>
<dbReference type="AlphaFoldDB" id="A0A6N6N570"/>
<comment type="similarity">
    <text evidence="1 7">Belongs to the mandelate racemase/muconate lactonizing enzyme family.</text>
</comment>
<dbReference type="SFLD" id="SFLDS00001">
    <property type="entry name" value="Enolase"/>
    <property type="match status" value="1"/>
</dbReference>
<dbReference type="InterPro" id="IPR029017">
    <property type="entry name" value="Enolase-like_N"/>
</dbReference>
<dbReference type="InterPro" id="IPR029065">
    <property type="entry name" value="Enolase_C-like"/>
</dbReference>
<dbReference type="OrthoDB" id="9782675at2"/>
<feature type="binding site" evidence="6">
    <location>
        <position position="203"/>
    </location>
    <ligand>
        <name>Mg(2+)</name>
        <dbReference type="ChEBI" id="CHEBI:18420"/>
    </ligand>
</feature>
<evidence type="ECO:0000256" key="7">
    <source>
        <dbReference type="RuleBase" id="RU366006"/>
    </source>
</evidence>
<dbReference type="InterPro" id="IPR034593">
    <property type="entry name" value="DgoD-like"/>
</dbReference>
<evidence type="ECO:0000256" key="3">
    <source>
        <dbReference type="ARBA" id="ARBA00022842"/>
    </source>
</evidence>
<comment type="caution">
    <text evidence="9">The sequence shown here is derived from an EMBL/GenBank/DDBJ whole genome shotgun (WGS) entry which is preliminary data.</text>
</comment>
<evidence type="ECO:0000313" key="10">
    <source>
        <dbReference type="Proteomes" id="UP000438699"/>
    </source>
</evidence>
<reference evidence="9 10" key="1">
    <citation type="journal article" date="2017" name="Int. J. Syst. Evol. Microbiol.">
        <title>Desulfovibrio senegalensis sp. nov., a mesophilic sulfate reducer isolated from marine sediment.</title>
        <authorList>
            <person name="Thioye A."/>
            <person name="Gam Z.B.A."/>
            <person name="Mbengue M."/>
            <person name="Cayol J.L."/>
            <person name="Joseph-Bartoli M."/>
            <person name="Toure-Kane C."/>
            <person name="Labat M."/>
        </authorList>
    </citation>
    <scope>NUCLEOTIDE SEQUENCE [LARGE SCALE GENOMIC DNA]</scope>
    <source>
        <strain evidence="9 10">DSM 101509</strain>
    </source>
</reference>
<dbReference type="InterPro" id="IPR034603">
    <property type="entry name" value="Dipeptide_epimerase"/>
</dbReference>
<feature type="binding site" evidence="6">
    <location>
        <position position="226"/>
    </location>
    <ligand>
        <name>Mg(2+)</name>
        <dbReference type="ChEBI" id="CHEBI:18420"/>
    </ligand>
</feature>
<dbReference type="Pfam" id="PF02746">
    <property type="entry name" value="MR_MLE_N"/>
    <property type="match status" value="1"/>
</dbReference>
<dbReference type="CDD" id="cd03319">
    <property type="entry name" value="L-Ala-DL-Glu_epimerase"/>
    <property type="match status" value="1"/>
</dbReference>
<dbReference type="EC" id="5.1.1.-" evidence="7"/>
<dbReference type="EMBL" id="WAIE01000001">
    <property type="protein sequence ID" value="KAB1443033.1"/>
    <property type="molecule type" value="Genomic_DNA"/>
</dbReference>
<dbReference type="RefSeq" id="WP_151149292.1">
    <property type="nucleotide sequence ID" value="NZ_WAIE01000001.1"/>
</dbReference>
<evidence type="ECO:0000259" key="8">
    <source>
        <dbReference type="SMART" id="SM00922"/>
    </source>
</evidence>
<dbReference type="NCBIfam" id="NF042940">
    <property type="entry name" value="racemase_DgcA"/>
    <property type="match status" value="1"/>
</dbReference>
<protein>
    <recommendedName>
        <fullName evidence="7">Dipeptide epimerase</fullName>
        <ecNumber evidence="7">5.1.1.-</ecNumber>
    </recommendedName>
</protein>
<dbReference type="InterPro" id="IPR013342">
    <property type="entry name" value="Mandelate_racemase_C"/>
</dbReference>
<dbReference type="SUPFAM" id="SSF54826">
    <property type="entry name" value="Enolase N-terminal domain-like"/>
    <property type="match status" value="1"/>
</dbReference>
<evidence type="ECO:0000256" key="4">
    <source>
        <dbReference type="ARBA" id="ARBA00023235"/>
    </source>
</evidence>
<dbReference type="GO" id="GO:0046872">
    <property type="term" value="F:metal ion binding"/>
    <property type="evidence" value="ECO:0007669"/>
    <property type="project" value="UniProtKB-KW"/>
</dbReference>
<feature type="binding site" evidence="6">
    <location>
        <position position="177"/>
    </location>
    <ligand>
        <name>Mg(2+)</name>
        <dbReference type="ChEBI" id="CHEBI:18420"/>
    </ligand>
</feature>
<keyword evidence="10" id="KW-1185">Reference proteome</keyword>
<evidence type="ECO:0000256" key="2">
    <source>
        <dbReference type="ARBA" id="ARBA00022723"/>
    </source>
</evidence>
<gene>
    <name evidence="9" type="ORF">F8A88_01855</name>
</gene>
<sequence>MPTEPLKIRTHVRSWPVAGKFTISRGSRTEAVVVEVHASMNGHTGRGECVPYARYRETVEGVVESIEAAGQKLSSPDNTMLQGLLPPGAARNGLDCALWDLRAKLEGRPAHELLGLATPKPAVTAYTISLDTPQGMGEKAAENSHRPLLKVKLGGDNDVQRIRAVHENAPDSKLIIDANEAWDDQEYNELSPILGSLGVVLIEQPFPAAKDDSLARLERPVPVCADESCHDRSDLPRLQGLYDVVNIKLDKTGGLTEGAALLREARKMGFGVMTGCMLGSSLAMAPALLLARDADFVDLDGPLLLKEDHAHGICYEENGTANPPIPALWG</sequence>
<proteinExistence type="inferred from homology"/>
<comment type="cofactor">
    <cofactor evidence="6 7">
        <name>Mg(2+)</name>
        <dbReference type="ChEBI" id="CHEBI:18420"/>
    </cofactor>
    <text evidence="6 7">Binds 1 Mg(2+) ion per subunit.</text>
</comment>
<keyword evidence="2 6" id="KW-0479">Metal-binding</keyword>
<dbReference type="PANTHER" id="PTHR48080">
    <property type="entry name" value="D-GALACTONATE DEHYDRATASE-RELATED"/>
    <property type="match status" value="1"/>
</dbReference>
<dbReference type="SFLD" id="SFLDG00180">
    <property type="entry name" value="muconate_cycloisomerase"/>
    <property type="match status" value="1"/>
</dbReference>
<feature type="active site" description="Proton acceptor; specific for (S)-substrate epimerization" evidence="5">
    <location>
        <position position="248"/>
    </location>
</feature>
<name>A0A6N6N570_9BACT</name>
<dbReference type="Pfam" id="PF13378">
    <property type="entry name" value="MR_MLE_C"/>
    <property type="match status" value="1"/>
</dbReference>
<dbReference type="InterPro" id="IPR036849">
    <property type="entry name" value="Enolase-like_C_sf"/>
</dbReference>
<feature type="domain" description="Mandelate racemase/muconate lactonizing enzyme C-terminal" evidence="8">
    <location>
        <begin position="133"/>
        <end position="224"/>
    </location>
</feature>
<dbReference type="Proteomes" id="UP000438699">
    <property type="component" value="Unassembled WGS sequence"/>
</dbReference>
<dbReference type="SFLD" id="SFLDF00010">
    <property type="entry name" value="dipeptide_epimerase"/>
    <property type="match status" value="1"/>
</dbReference>
<organism evidence="9 10">
    <name type="scientific">Pseudodesulfovibrio senegalensis</name>
    <dbReference type="NCBI Taxonomy" id="1721087"/>
    <lineage>
        <taxon>Bacteria</taxon>
        <taxon>Pseudomonadati</taxon>
        <taxon>Thermodesulfobacteriota</taxon>
        <taxon>Desulfovibrionia</taxon>
        <taxon>Desulfovibrionales</taxon>
        <taxon>Desulfovibrionaceae</taxon>
    </lineage>
</organism>
<dbReference type="InterPro" id="IPR013341">
    <property type="entry name" value="Mandelate_racemase_N_dom"/>
</dbReference>
<dbReference type="SUPFAM" id="SSF51604">
    <property type="entry name" value="Enolase C-terminal domain-like"/>
    <property type="match status" value="1"/>
</dbReference>
<dbReference type="SMART" id="SM00922">
    <property type="entry name" value="MR_MLE"/>
    <property type="match status" value="1"/>
</dbReference>
<evidence type="ECO:0000256" key="1">
    <source>
        <dbReference type="ARBA" id="ARBA00008031"/>
    </source>
</evidence>
<dbReference type="Gene3D" id="3.30.390.10">
    <property type="entry name" value="Enolase-like, N-terminal domain"/>
    <property type="match status" value="1"/>
</dbReference>
<keyword evidence="4 7" id="KW-0413">Isomerase</keyword>
<keyword evidence="3 6" id="KW-0460">Magnesium</keyword>
<dbReference type="Gene3D" id="3.20.20.120">
    <property type="entry name" value="Enolase-like C-terminal domain"/>
    <property type="match status" value="1"/>
</dbReference>
<feature type="active site" description="Proton acceptor; specific for (R)-substrate epimerization" evidence="5">
    <location>
        <position position="152"/>
    </location>
</feature>
<evidence type="ECO:0000313" key="9">
    <source>
        <dbReference type="EMBL" id="KAB1443033.1"/>
    </source>
</evidence>
<dbReference type="PANTHER" id="PTHR48080:SF3">
    <property type="entry name" value="ENOLASE SUPERFAMILY MEMBER DDB_G0284701"/>
    <property type="match status" value="1"/>
</dbReference>
<evidence type="ECO:0000256" key="5">
    <source>
        <dbReference type="PIRSR" id="PIRSR634603-1"/>
    </source>
</evidence>